<feature type="transmembrane region" description="Helical" evidence="6">
    <location>
        <begin position="188"/>
        <end position="208"/>
    </location>
</feature>
<dbReference type="PANTHER" id="PTHR37422:SF13">
    <property type="entry name" value="LIPOPOLYSACCHARIDE BIOSYNTHESIS PROTEIN PA4999-RELATED"/>
    <property type="match status" value="1"/>
</dbReference>
<proteinExistence type="predicted"/>
<feature type="transmembrane region" description="Helical" evidence="6">
    <location>
        <begin position="120"/>
        <end position="140"/>
    </location>
</feature>
<feature type="transmembrane region" description="Helical" evidence="6">
    <location>
        <begin position="91"/>
        <end position="114"/>
    </location>
</feature>
<evidence type="ECO:0000313" key="9">
    <source>
        <dbReference type="Proteomes" id="UP001220395"/>
    </source>
</evidence>
<evidence type="ECO:0000259" key="7">
    <source>
        <dbReference type="Pfam" id="PF04932"/>
    </source>
</evidence>
<evidence type="ECO:0000313" key="8">
    <source>
        <dbReference type="EMBL" id="WCT71901.1"/>
    </source>
</evidence>
<dbReference type="InterPro" id="IPR007016">
    <property type="entry name" value="O-antigen_ligase-rel_domated"/>
</dbReference>
<feature type="transmembrane region" description="Helical" evidence="6">
    <location>
        <begin position="215"/>
        <end position="233"/>
    </location>
</feature>
<accession>A0ABY7TG04</accession>
<evidence type="ECO:0000256" key="2">
    <source>
        <dbReference type="ARBA" id="ARBA00022692"/>
    </source>
</evidence>
<feature type="transmembrane region" description="Helical" evidence="6">
    <location>
        <begin position="361"/>
        <end position="382"/>
    </location>
</feature>
<dbReference type="Pfam" id="PF04932">
    <property type="entry name" value="Wzy_C"/>
    <property type="match status" value="1"/>
</dbReference>
<name>A0ABY7TG04_9SPHN</name>
<keyword evidence="9" id="KW-1185">Reference proteome</keyword>
<feature type="transmembrane region" description="Helical" evidence="6">
    <location>
        <begin position="51"/>
        <end position="84"/>
    </location>
</feature>
<keyword evidence="8" id="KW-0436">Ligase</keyword>
<dbReference type="RefSeq" id="WP_273685848.1">
    <property type="nucleotide sequence ID" value="NZ_CP117411.1"/>
</dbReference>
<keyword evidence="3 6" id="KW-1133">Transmembrane helix</keyword>
<evidence type="ECO:0000256" key="1">
    <source>
        <dbReference type="ARBA" id="ARBA00004141"/>
    </source>
</evidence>
<comment type="subcellular location">
    <subcellularLocation>
        <location evidence="1">Membrane</location>
        <topology evidence="1">Multi-pass membrane protein</topology>
    </subcellularLocation>
</comment>
<evidence type="ECO:0000256" key="3">
    <source>
        <dbReference type="ARBA" id="ARBA00022989"/>
    </source>
</evidence>
<evidence type="ECO:0000256" key="6">
    <source>
        <dbReference type="SAM" id="Phobius"/>
    </source>
</evidence>
<dbReference type="EMBL" id="CP117411">
    <property type="protein sequence ID" value="WCT71901.1"/>
    <property type="molecule type" value="Genomic_DNA"/>
</dbReference>
<gene>
    <name evidence="8" type="ORF">PQ455_09565</name>
</gene>
<keyword evidence="2 6" id="KW-0812">Transmembrane</keyword>
<keyword evidence="4 6" id="KW-0472">Membrane</keyword>
<feature type="transmembrane region" description="Helical" evidence="6">
    <location>
        <begin position="149"/>
        <end position="168"/>
    </location>
</feature>
<feature type="compositionally biased region" description="Basic residues" evidence="5">
    <location>
        <begin position="1"/>
        <end position="10"/>
    </location>
</feature>
<feature type="transmembrane region" description="Helical" evidence="6">
    <location>
        <begin position="239"/>
        <end position="259"/>
    </location>
</feature>
<reference evidence="8 9" key="1">
    <citation type="submission" date="2023-02" db="EMBL/GenBank/DDBJ databases">
        <title>Genome sequence of Sphingomonas naphthae.</title>
        <authorList>
            <person name="Kim S."/>
            <person name="Heo J."/>
            <person name="Kwon S.-W."/>
        </authorList>
    </citation>
    <scope>NUCLEOTIDE SEQUENCE [LARGE SCALE GENOMIC DNA]</scope>
    <source>
        <strain evidence="8 9">KACC 18716</strain>
    </source>
</reference>
<feature type="transmembrane region" description="Helical" evidence="6">
    <location>
        <begin position="266"/>
        <end position="285"/>
    </location>
</feature>
<dbReference type="GO" id="GO:0016874">
    <property type="term" value="F:ligase activity"/>
    <property type="evidence" value="ECO:0007669"/>
    <property type="project" value="UniProtKB-KW"/>
</dbReference>
<feature type="domain" description="O-antigen ligase-related" evidence="7">
    <location>
        <begin position="225"/>
        <end position="372"/>
    </location>
</feature>
<sequence length="470" mass="50353">MIAGGLRRRPPGAAPRPAPAPRGAAPRDVARGLAPGRRGEGRRDDLWFDTFWAFGTIGSLLFVTQLTALVPVIVTGLLVLYFLWRRDRVPAMLAASSLMLALALFAVMSRFWSIDPGATTYYGIQFLITVMAGCAIGAGLDRERALRGVFLAFAAFAGAGLVFGRFVRWGGGAAGSSAFAGLAQAKNTAGDTAAVGALFSVAMIVLAWRNRNLPYGLLAFFVLPLQLFTLVVARSGGALLGAAIALPLFVVWAGSMLLPAAARVSVAVLSLLAAASAVATSGLWLRPLLDAVMKGLGKDSTLTGRTYLWDRATKLIDDRPLLGRGFAAFWRHGNLDAEGLWRKAAIQSRAGFNFHNTPTELLVHLGYVGLTLAAITLAVYGLSLLVRTMLRPDLPRVCWCALLVYEVGRMPFESLGSGPFHYTTALIAACFTLGAAGMSGFRERMAVRRASVVPSWRRRYYGRSVVQYPS</sequence>
<protein>
    <submittedName>
        <fullName evidence="8">O-antigen ligase family protein</fullName>
    </submittedName>
</protein>
<organism evidence="8 9">
    <name type="scientific">Sphingomonas naphthae</name>
    <dbReference type="NCBI Taxonomy" id="1813468"/>
    <lineage>
        <taxon>Bacteria</taxon>
        <taxon>Pseudomonadati</taxon>
        <taxon>Pseudomonadota</taxon>
        <taxon>Alphaproteobacteria</taxon>
        <taxon>Sphingomonadales</taxon>
        <taxon>Sphingomonadaceae</taxon>
        <taxon>Sphingomonas</taxon>
    </lineage>
</organism>
<dbReference type="InterPro" id="IPR051533">
    <property type="entry name" value="WaaL-like"/>
</dbReference>
<dbReference type="PANTHER" id="PTHR37422">
    <property type="entry name" value="TEICHURONIC ACID BIOSYNTHESIS PROTEIN TUAE"/>
    <property type="match status" value="1"/>
</dbReference>
<evidence type="ECO:0000256" key="4">
    <source>
        <dbReference type="ARBA" id="ARBA00023136"/>
    </source>
</evidence>
<feature type="region of interest" description="Disordered" evidence="5">
    <location>
        <begin position="1"/>
        <end position="38"/>
    </location>
</feature>
<dbReference type="Proteomes" id="UP001220395">
    <property type="component" value="Chromosome"/>
</dbReference>
<evidence type="ECO:0000256" key="5">
    <source>
        <dbReference type="SAM" id="MobiDB-lite"/>
    </source>
</evidence>